<evidence type="ECO:0000256" key="1">
    <source>
        <dbReference type="SAM" id="MobiDB-lite"/>
    </source>
</evidence>
<dbReference type="Proteomes" id="UP000010116">
    <property type="component" value="Unassembled WGS sequence"/>
</dbReference>
<sequence length="97" mass="11238">MKNFFIFLTLSVFISSCVTVNDGKKTYTAEELSEEQISKYNAKVEEDKRIVCRNEKPLGSNIAARKCYTVAELKKREENDKENLRRDQSKRIGRDNG</sequence>
<dbReference type="EMBL" id="JH611189">
    <property type="protein sequence ID" value="EJP72731.1"/>
    <property type="molecule type" value="Genomic_DNA"/>
</dbReference>
<accession>J5KJ99</accession>
<reference evidence="2 3" key="1">
    <citation type="journal article" date="2012" name="ISME J.">
        <title>Genomic insights to SAR86, an abundant and uncultivated marine bacterial lineage.</title>
        <authorList>
            <person name="Dupont C.L."/>
            <person name="Rusch D.B."/>
            <person name="Yooseph S."/>
            <person name="Lombardo M.J."/>
            <person name="Richter R.A."/>
            <person name="Valas R."/>
            <person name="Novotny M."/>
            <person name="Yee-Greenbaum J."/>
            <person name="Selengut J.D."/>
            <person name="Haft D.H."/>
            <person name="Halpern A.L."/>
            <person name="Lasken R.S."/>
            <person name="Nealson K."/>
            <person name="Friedman R."/>
            <person name="Venter J.C."/>
        </authorList>
    </citation>
    <scope>NUCLEOTIDE SEQUENCE [LARGE SCALE GENOMIC DNA]</scope>
</reference>
<dbReference type="HOGENOM" id="CLU_2345044_0_0_6"/>
<evidence type="ECO:0000313" key="3">
    <source>
        <dbReference type="Proteomes" id="UP000010116"/>
    </source>
</evidence>
<dbReference type="AlphaFoldDB" id="J5KJ99"/>
<protein>
    <submittedName>
        <fullName evidence="2">Putative lipoprotein</fullName>
    </submittedName>
</protein>
<feature type="region of interest" description="Disordered" evidence="1">
    <location>
        <begin position="77"/>
        <end position="97"/>
    </location>
</feature>
<evidence type="ECO:0000313" key="2">
    <source>
        <dbReference type="EMBL" id="EJP72731.1"/>
    </source>
</evidence>
<proteinExistence type="predicted"/>
<dbReference type="PROSITE" id="PS51257">
    <property type="entry name" value="PROKAR_LIPOPROTEIN"/>
    <property type="match status" value="1"/>
</dbReference>
<name>J5KJ99_9GAMM</name>
<organism evidence="2 3">
    <name type="scientific">SAR86 cluster bacterium SAR86B</name>
    <dbReference type="NCBI Taxonomy" id="1123867"/>
    <lineage>
        <taxon>Bacteria</taxon>
        <taxon>Pseudomonadati</taxon>
        <taxon>Pseudomonadota</taxon>
        <taxon>Gammaproteobacteria</taxon>
        <taxon>SAR86 cluster</taxon>
    </lineage>
</organism>
<gene>
    <name evidence="2" type="ORF">NT02SARS_1488</name>
</gene>
<keyword evidence="2" id="KW-0449">Lipoprotein</keyword>